<dbReference type="RefSeq" id="WP_135581497.1">
    <property type="nucleotide sequence ID" value="NZ_RQGA01000021.1"/>
</dbReference>
<dbReference type="PANTHER" id="PTHR38011:SF11">
    <property type="entry name" value="2,5-DIAMINO-6-RIBOSYLAMINO-4(3H)-PYRIMIDINONE 5'-PHOSPHATE REDUCTASE"/>
    <property type="match status" value="1"/>
</dbReference>
<evidence type="ECO:0000313" key="3">
    <source>
        <dbReference type="Proteomes" id="UP000298125"/>
    </source>
</evidence>
<dbReference type="Pfam" id="PF01872">
    <property type="entry name" value="RibD_C"/>
    <property type="match status" value="1"/>
</dbReference>
<gene>
    <name evidence="2" type="ORF">EHQ49_18535</name>
</gene>
<sequence>MIQYKAFIASSLDGFIARTDGSIDWLSSKEFTLENNDLGYSSFMEGIECIVMGRITFETVLTFETYPFGSIPIYVLTRNLDYKFKSEHPIRIFQGTLEELDSDITKKQFKTVYVDGGKLIQSYLAKHMLNELTITTIPILLGSGLPLFGNSLIERKLNHIQTSTFSNGFIQTKYQIS</sequence>
<dbReference type="AlphaFoldDB" id="A0A4R9J6T1"/>
<proteinExistence type="predicted"/>
<keyword evidence="3" id="KW-1185">Reference proteome</keyword>
<dbReference type="InterPro" id="IPR024072">
    <property type="entry name" value="DHFR-like_dom_sf"/>
</dbReference>
<name>A0A4R9J6T1_9LEPT</name>
<evidence type="ECO:0000313" key="2">
    <source>
        <dbReference type="EMBL" id="TGL33398.1"/>
    </source>
</evidence>
<dbReference type="Gene3D" id="3.40.430.10">
    <property type="entry name" value="Dihydrofolate Reductase, subunit A"/>
    <property type="match status" value="1"/>
</dbReference>
<dbReference type="GO" id="GO:0008703">
    <property type="term" value="F:5-amino-6-(5-phosphoribosylamino)uracil reductase activity"/>
    <property type="evidence" value="ECO:0007669"/>
    <property type="project" value="InterPro"/>
</dbReference>
<comment type="caution">
    <text evidence="2">The sequence shown here is derived from an EMBL/GenBank/DDBJ whole genome shotgun (WGS) entry which is preliminary data.</text>
</comment>
<dbReference type="EMBL" id="RQGA01000021">
    <property type="protein sequence ID" value="TGL33398.1"/>
    <property type="molecule type" value="Genomic_DNA"/>
</dbReference>
<feature type="domain" description="Bacterial bifunctional deaminase-reductase C-terminal" evidence="1">
    <location>
        <begin position="7"/>
        <end position="169"/>
    </location>
</feature>
<dbReference type="PANTHER" id="PTHR38011">
    <property type="entry name" value="DIHYDROFOLATE REDUCTASE FAMILY PROTEIN (AFU_ORTHOLOGUE AFUA_8G06820)"/>
    <property type="match status" value="1"/>
</dbReference>
<organism evidence="2 3">
    <name type="scientific">Leptospira perdikensis</name>
    <dbReference type="NCBI Taxonomy" id="2484948"/>
    <lineage>
        <taxon>Bacteria</taxon>
        <taxon>Pseudomonadati</taxon>
        <taxon>Spirochaetota</taxon>
        <taxon>Spirochaetia</taxon>
        <taxon>Leptospirales</taxon>
        <taxon>Leptospiraceae</taxon>
        <taxon>Leptospira</taxon>
    </lineage>
</organism>
<dbReference type="Proteomes" id="UP000298125">
    <property type="component" value="Unassembled WGS sequence"/>
</dbReference>
<dbReference type="InterPro" id="IPR002734">
    <property type="entry name" value="RibDG_C"/>
</dbReference>
<dbReference type="SUPFAM" id="SSF53597">
    <property type="entry name" value="Dihydrofolate reductase-like"/>
    <property type="match status" value="1"/>
</dbReference>
<dbReference type="OrthoDB" id="195113at2"/>
<protein>
    <submittedName>
        <fullName evidence="2">Dihydrofolate reductase</fullName>
    </submittedName>
</protein>
<reference evidence="2" key="1">
    <citation type="journal article" date="2019" name="PLoS Negl. Trop. Dis.">
        <title>Revisiting the worldwide diversity of Leptospira species in the environment.</title>
        <authorList>
            <person name="Vincent A.T."/>
            <person name="Schiettekatte O."/>
            <person name="Bourhy P."/>
            <person name="Veyrier F.J."/>
            <person name="Picardeau M."/>
        </authorList>
    </citation>
    <scope>NUCLEOTIDE SEQUENCE [LARGE SCALE GENOMIC DNA]</scope>
    <source>
        <strain evidence="2">201702692</strain>
    </source>
</reference>
<evidence type="ECO:0000259" key="1">
    <source>
        <dbReference type="Pfam" id="PF01872"/>
    </source>
</evidence>
<dbReference type="GO" id="GO:0009231">
    <property type="term" value="P:riboflavin biosynthetic process"/>
    <property type="evidence" value="ECO:0007669"/>
    <property type="project" value="InterPro"/>
</dbReference>
<dbReference type="InterPro" id="IPR050765">
    <property type="entry name" value="Riboflavin_Biosynth_HTPR"/>
</dbReference>
<accession>A0A4R9J6T1</accession>